<keyword evidence="3" id="KW-1185">Reference proteome</keyword>
<sequence length="299" mass="32681">MLDPASLYQFETHVDPRTIRAKAMVVTLGAFVDAGHVQRLVDEQLLETLPNHVLARFDADQLVDYAGRRPPITFDRDHFTEYERPQITLHHVLDADGVPFLLLNGPEPAFQWERMAAAVVHLADTFDVEQVINVQGVPMAVPHTRPVSLSRYATSLDLIPGHQPIFGTMRMGASLPALLSVRLGEAGVASVGLAAHIPPYLAETDFPEAAVALLDSLGTHARLNLPTGALEAKTERVAARLAQGMAEDGDLRDLVESLEEQHDQVVRALGQHEEPEEVPTADELGAQAEAFLRSLDDPQ</sequence>
<dbReference type="InterPro" id="IPR019151">
    <property type="entry name" value="Proteasome_assmbl_chaperone_2"/>
</dbReference>
<name>A0ABP9FF50_9ACTN</name>
<dbReference type="PIRSF" id="PIRSF028754">
    <property type="entry name" value="UCP028754"/>
    <property type="match status" value="1"/>
</dbReference>
<comment type="caution">
    <text evidence="2">The sequence shown here is derived from an EMBL/GenBank/DDBJ whole genome shotgun (WGS) entry which is preliminary data.</text>
</comment>
<organism evidence="2 3">
    <name type="scientific">Tessaracoccus lubricantis</name>
    <dbReference type="NCBI Taxonomy" id="545543"/>
    <lineage>
        <taxon>Bacteria</taxon>
        <taxon>Bacillati</taxon>
        <taxon>Actinomycetota</taxon>
        <taxon>Actinomycetes</taxon>
        <taxon>Propionibacteriales</taxon>
        <taxon>Propionibacteriaceae</taxon>
        <taxon>Tessaracoccus</taxon>
    </lineage>
</organism>
<evidence type="ECO:0000256" key="1">
    <source>
        <dbReference type="SAM" id="MobiDB-lite"/>
    </source>
</evidence>
<dbReference type="Pfam" id="PF09754">
    <property type="entry name" value="PAC2"/>
    <property type="match status" value="1"/>
</dbReference>
<dbReference type="SUPFAM" id="SSF159659">
    <property type="entry name" value="Cgl1923-like"/>
    <property type="match status" value="1"/>
</dbReference>
<proteinExistence type="predicted"/>
<feature type="region of interest" description="Disordered" evidence="1">
    <location>
        <begin position="271"/>
        <end position="299"/>
    </location>
</feature>
<dbReference type="EMBL" id="BAABLV010000017">
    <property type="protein sequence ID" value="GAA4894767.1"/>
    <property type="molecule type" value="Genomic_DNA"/>
</dbReference>
<protein>
    <submittedName>
        <fullName evidence="2">PAC2 family protein</fullName>
    </submittedName>
</protein>
<dbReference type="Proteomes" id="UP001501521">
    <property type="component" value="Unassembled WGS sequence"/>
</dbReference>
<gene>
    <name evidence="2" type="ORF">GCM10025789_10180</name>
</gene>
<dbReference type="RefSeq" id="WP_345579939.1">
    <property type="nucleotide sequence ID" value="NZ_BAABLV010000017.1"/>
</dbReference>
<accession>A0ABP9FF50</accession>
<reference evidence="3" key="1">
    <citation type="journal article" date="2019" name="Int. J. Syst. Evol. Microbiol.">
        <title>The Global Catalogue of Microorganisms (GCM) 10K type strain sequencing project: providing services to taxonomists for standard genome sequencing and annotation.</title>
        <authorList>
            <consortium name="The Broad Institute Genomics Platform"/>
            <consortium name="The Broad Institute Genome Sequencing Center for Infectious Disease"/>
            <person name="Wu L."/>
            <person name="Ma J."/>
        </authorList>
    </citation>
    <scope>NUCLEOTIDE SEQUENCE [LARGE SCALE GENOMIC DNA]</scope>
    <source>
        <strain evidence="3">JCM 19125</strain>
    </source>
</reference>
<dbReference type="InterPro" id="IPR008492">
    <property type="entry name" value="Rv2714-like"/>
</dbReference>
<dbReference type="InterPro" id="IPR038389">
    <property type="entry name" value="PSMG2_sf"/>
</dbReference>
<evidence type="ECO:0000313" key="3">
    <source>
        <dbReference type="Proteomes" id="UP001501521"/>
    </source>
</evidence>
<evidence type="ECO:0000313" key="2">
    <source>
        <dbReference type="EMBL" id="GAA4894767.1"/>
    </source>
</evidence>
<dbReference type="Gene3D" id="3.40.50.10900">
    <property type="entry name" value="PAC-like subunit"/>
    <property type="match status" value="1"/>
</dbReference>
<dbReference type="Gene3D" id="1.10.287.100">
    <property type="match status" value="1"/>
</dbReference>